<sequence length="37" mass="4636">MRKLNRFTIYRFKPLSHFSLKFCKFILLKFFCILFTS</sequence>
<dbReference type="AlphaFoldDB" id="A0A2R4A3F6"/>
<organism evidence="1">
    <name type="scientific">Nitzschia alba</name>
    <name type="common">Marine diatom</name>
    <dbReference type="NCBI Taxonomy" id="2858"/>
    <lineage>
        <taxon>Eukaryota</taxon>
        <taxon>Sar</taxon>
        <taxon>Stramenopiles</taxon>
        <taxon>Ochrophyta</taxon>
        <taxon>Bacillariophyta</taxon>
        <taxon>Bacillariophyceae</taxon>
        <taxon>Bacillariophycidae</taxon>
        <taxon>Bacillariales</taxon>
        <taxon>Bacillariaceae</taxon>
        <taxon>Nitzschia</taxon>
    </lineage>
</organism>
<evidence type="ECO:0000313" key="1">
    <source>
        <dbReference type="EMBL" id="AVR57593.1"/>
    </source>
</evidence>
<dbReference type="EMBL" id="MF997422">
    <property type="protein sequence ID" value="AVR57593.1"/>
    <property type="molecule type" value="Genomic_DNA"/>
</dbReference>
<keyword evidence="1" id="KW-0496">Mitochondrion</keyword>
<name>A0A2R4A3F6_NITAL</name>
<dbReference type="GeneID" id="36937447"/>
<accession>A0A2R4A3F6</accession>
<protein>
    <submittedName>
        <fullName evidence="1">Uncharacterized protein</fullName>
    </submittedName>
</protein>
<gene>
    <name evidence="1" type="primary">orf66</name>
</gene>
<geneLocation type="mitochondrion" evidence="1"/>
<reference evidence="1" key="1">
    <citation type="submission" date="2017-09" db="EMBL/GenBank/DDBJ databases">
        <title>Comparative analysis of the mitochondrial genomes of 6 newly sequenced diatoms reveals group II introns in the barcoding region of cox1.</title>
        <authorList>
            <person name="Keepers K.G."/>
            <person name="Pogoda C.S."/>
            <person name="Kane N.C."/>
            <person name="Hamsher S.E."/>
            <person name="Stepanek J.G."/>
            <person name="Kociolek J.P."/>
        </authorList>
    </citation>
    <scope>NUCLEOTIDE SEQUENCE</scope>
</reference>
<proteinExistence type="predicted"/>
<dbReference type="RefSeq" id="YP_009485529.1">
    <property type="nucleotide sequence ID" value="NC_037729.1"/>
</dbReference>